<keyword evidence="2" id="KW-0812">Transmembrane</keyword>
<evidence type="ECO:0000256" key="1">
    <source>
        <dbReference type="SAM" id="MobiDB-lite"/>
    </source>
</evidence>
<comment type="caution">
    <text evidence="4">The sequence shown here is derived from an EMBL/GenBank/DDBJ whole genome shotgun (WGS) entry which is preliminary data.</text>
</comment>
<evidence type="ECO:0000259" key="3">
    <source>
        <dbReference type="Pfam" id="PF13116"/>
    </source>
</evidence>
<keyword evidence="2" id="KW-1133">Transmembrane helix</keyword>
<dbReference type="RefSeq" id="WP_153719655.1">
    <property type="nucleotide sequence ID" value="NZ_WJPP01000004.1"/>
</dbReference>
<feature type="transmembrane region" description="Helical" evidence="2">
    <location>
        <begin position="12"/>
        <end position="36"/>
    </location>
</feature>
<dbReference type="InterPro" id="IPR025263">
    <property type="entry name" value="YhdP_central"/>
</dbReference>
<evidence type="ECO:0000256" key="2">
    <source>
        <dbReference type="SAM" id="Phobius"/>
    </source>
</evidence>
<keyword evidence="2" id="KW-0472">Membrane</keyword>
<dbReference type="AlphaFoldDB" id="A0A6N7QPY3"/>
<name>A0A6N7QPY3_9GAMM</name>
<dbReference type="Proteomes" id="UP000433788">
    <property type="component" value="Unassembled WGS sequence"/>
</dbReference>
<feature type="region of interest" description="Disordered" evidence="1">
    <location>
        <begin position="921"/>
        <end position="942"/>
    </location>
</feature>
<sequence length="1216" mass="131067">MLFSCNAERVRAGVLWLFIGLLIVAAVSLSAVRFFLVAAPNLGERIEQRLSEQLGVPLEVDQIDATLSGLRPSLTLMGVSAGIGSEQIEVEQVTVSLAPWDSFRAKDWQLHALAVQGLQIEIDRNKAGRWSVSGLRSGGVEPRLRTLPVNRLLLTDSQVVVKDQILGVEQVFANAALRWRQQRDGEWRFALDSRTESQRLQAVLSIKEAVGRALIRFEQIELAPLFEGLNPQSRLDGQVWLTLDEAGVQTATAEVAGDQLGLLGGGLDSGAVSLRWLRERSGWRAAIWPERLQGQDGTTHALSPIVLGQKTSDAPVIGRIEQGTVGALGELLNAQVEQPAFVSGDFSELEWAYHDASHWYATTQLNDVALSLEYAAFLKGPLAVDQVNGGVRLQSDGQDPAQQSLYFDELAARVEGTQASIDGHIEFANSASGVYVDLQADAKAAQMAMVRQHLPASIMDPRLVDWLNRALVDGVMTRASMRLEGSMQDFPFDQGQGEFTLRLAADDLTFRFNREWPAFENTSAELTFLGRQLQIAASEGQIDGIALKEATGRISDLWRPQLNVDLSFNGPAAAMLDVVKTAPLLPSAKWLDQVVLDGEPTLDLALFFPFQRQPMQVDGRLRFTDGGLALSRPALQVDDIAGELSFDQDGVAWDELSGQIDDAKVTSQASTRGEGDAAVMEITAQGDLSLDQLPGMAMLADRANGTAQWQADWVLPGFSVPRAERATAMQMRIASPLEGIALDLPLGLSKTAGATKPTVYTLRLQRSGDQDISLKVADQLQVLLNRKANGQRRAAVHFGAFDDDRIDSSLALPEAQGTTIGGQISSLRAADLGLLGSHQANSEAEQTETLIPMPLQELAVAVDTLRVGRWQSGPFRLRAQGNSEDFFAELSGDIDGSVRYRQVDGLPRVIARFARINAEAQPTISPPKRAAQDQPESLSPLPNLDLTIDELRIAEGSMGALDLTLEPMGGGSQGQLTLRGGIHDLSAQLVETLQEDRASSEVEFTLATEDAGGFLQQMGFGPVLSKGQGDAAGEVSWAGRLWAPDLPSLAGQLSLDLAGGSLPAVEPGPGRAIGLFSLSVLPRRLGLDFDDVVGAGLRFDQLAGSWQIDQGILSTEQFQLGGPSLDLTLTGTNDLVRREYDQQVVVVPRVSSTFALLGGLAGGPAAAALLFLTQGMLEPGISRLTRIEYAIQGPWAEPEFDLLDSDGVMESEQNEG</sequence>
<dbReference type="InterPro" id="IPR011836">
    <property type="entry name" value="YhdP"/>
</dbReference>
<dbReference type="Pfam" id="PF13116">
    <property type="entry name" value="YhdP"/>
    <property type="match status" value="1"/>
</dbReference>
<keyword evidence="5" id="KW-1185">Reference proteome</keyword>
<reference evidence="4 5" key="1">
    <citation type="submission" date="2019-11" db="EMBL/GenBank/DDBJ databases">
        <authorList>
            <person name="Zhang X.Y."/>
        </authorList>
    </citation>
    <scope>NUCLEOTIDE SEQUENCE [LARGE SCALE GENOMIC DNA]</scope>
    <source>
        <strain evidence="4 5">C176</strain>
    </source>
</reference>
<accession>A0A6N7QPY3</accession>
<proteinExistence type="predicted"/>
<evidence type="ECO:0000313" key="4">
    <source>
        <dbReference type="EMBL" id="MRH78595.1"/>
    </source>
</evidence>
<gene>
    <name evidence="4" type="ORF">GH984_07730</name>
</gene>
<evidence type="ECO:0000313" key="5">
    <source>
        <dbReference type="Proteomes" id="UP000433788"/>
    </source>
</evidence>
<dbReference type="EMBL" id="WJPP01000004">
    <property type="protein sequence ID" value="MRH78595.1"/>
    <property type="molecule type" value="Genomic_DNA"/>
</dbReference>
<feature type="domain" description="YhdP central" evidence="3">
    <location>
        <begin position="14"/>
        <end position="1199"/>
    </location>
</feature>
<dbReference type="PANTHER" id="PTHR38690">
    <property type="entry name" value="PROTEASE-RELATED"/>
    <property type="match status" value="1"/>
</dbReference>
<protein>
    <recommendedName>
        <fullName evidence="3">YhdP central domain-containing protein</fullName>
    </recommendedName>
</protein>
<dbReference type="PANTHER" id="PTHR38690:SF1">
    <property type="entry name" value="PROTEASE"/>
    <property type="match status" value="1"/>
</dbReference>
<organism evidence="4 5">
    <name type="scientific">Spiribacter salilacus</name>
    <dbReference type="NCBI Taxonomy" id="2664894"/>
    <lineage>
        <taxon>Bacteria</taxon>
        <taxon>Pseudomonadati</taxon>
        <taxon>Pseudomonadota</taxon>
        <taxon>Gammaproteobacteria</taxon>
        <taxon>Chromatiales</taxon>
        <taxon>Ectothiorhodospiraceae</taxon>
        <taxon>Spiribacter</taxon>
    </lineage>
</organism>